<accession>A0A3A4AAJ4</accession>
<feature type="transmembrane region" description="Helical" evidence="1">
    <location>
        <begin position="7"/>
        <end position="31"/>
    </location>
</feature>
<keyword evidence="1" id="KW-0812">Transmembrane</keyword>
<keyword evidence="3" id="KW-1185">Reference proteome</keyword>
<dbReference type="EMBL" id="QZEY01000020">
    <property type="protein sequence ID" value="RJL23070.1"/>
    <property type="molecule type" value="Genomic_DNA"/>
</dbReference>
<dbReference type="RefSeq" id="WP_119930768.1">
    <property type="nucleotide sequence ID" value="NZ_QZEY01000020.1"/>
</dbReference>
<evidence type="ECO:0000313" key="2">
    <source>
        <dbReference type="EMBL" id="RJL23070.1"/>
    </source>
</evidence>
<evidence type="ECO:0000256" key="1">
    <source>
        <dbReference type="SAM" id="Phobius"/>
    </source>
</evidence>
<gene>
    <name evidence="2" type="ORF">D5H75_34445</name>
</gene>
<dbReference type="Proteomes" id="UP000265768">
    <property type="component" value="Unassembled WGS sequence"/>
</dbReference>
<protein>
    <submittedName>
        <fullName evidence="2">Uncharacterized protein</fullName>
    </submittedName>
</protein>
<organism evidence="2 3">
    <name type="scientific">Bailinhaonella thermotolerans</name>
    <dbReference type="NCBI Taxonomy" id="1070861"/>
    <lineage>
        <taxon>Bacteria</taxon>
        <taxon>Bacillati</taxon>
        <taxon>Actinomycetota</taxon>
        <taxon>Actinomycetes</taxon>
        <taxon>Streptosporangiales</taxon>
        <taxon>Streptosporangiaceae</taxon>
        <taxon>Bailinhaonella</taxon>
    </lineage>
</organism>
<proteinExistence type="predicted"/>
<name>A0A3A4AAJ4_9ACTN</name>
<reference evidence="2 3" key="1">
    <citation type="submission" date="2018-09" db="EMBL/GenBank/DDBJ databases">
        <title>YIM 75507 draft genome.</title>
        <authorList>
            <person name="Tang S."/>
            <person name="Feng Y."/>
        </authorList>
    </citation>
    <scope>NUCLEOTIDE SEQUENCE [LARGE SCALE GENOMIC DNA]</scope>
    <source>
        <strain evidence="2 3">YIM 75507</strain>
    </source>
</reference>
<feature type="transmembrane region" description="Helical" evidence="1">
    <location>
        <begin position="51"/>
        <end position="72"/>
    </location>
</feature>
<dbReference type="AlphaFoldDB" id="A0A3A4AAJ4"/>
<evidence type="ECO:0000313" key="3">
    <source>
        <dbReference type="Proteomes" id="UP000265768"/>
    </source>
</evidence>
<sequence length="97" mass="10165">MRKPRPASWWIVPAALGIGGAIGLTAWWLPAALPALPALPDAEPATARIEIVRTALAAGTGVGAAIALMLAFRRQRHQEIAAAHATHRCSSDPRSPC</sequence>
<keyword evidence="1" id="KW-1133">Transmembrane helix</keyword>
<keyword evidence="1" id="KW-0472">Membrane</keyword>
<comment type="caution">
    <text evidence="2">The sequence shown here is derived from an EMBL/GenBank/DDBJ whole genome shotgun (WGS) entry which is preliminary data.</text>
</comment>